<feature type="transmembrane region" description="Helical" evidence="4">
    <location>
        <begin position="259"/>
        <end position="279"/>
    </location>
</feature>
<dbReference type="InterPro" id="IPR011701">
    <property type="entry name" value="MFS"/>
</dbReference>
<evidence type="ECO:0000256" key="2">
    <source>
        <dbReference type="ARBA" id="ARBA00022989"/>
    </source>
</evidence>
<evidence type="ECO:0000313" key="6">
    <source>
        <dbReference type="EMBL" id="AOU97122.1"/>
    </source>
</evidence>
<evidence type="ECO:0000256" key="3">
    <source>
        <dbReference type="ARBA" id="ARBA00023136"/>
    </source>
</evidence>
<dbReference type="InterPro" id="IPR036259">
    <property type="entry name" value="MFS_trans_sf"/>
</dbReference>
<keyword evidence="3 4" id="KW-0472">Membrane</keyword>
<dbReference type="KEGG" id="aprs:BI364_03095"/>
<dbReference type="Proteomes" id="UP000095401">
    <property type="component" value="Chromosome"/>
</dbReference>
<dbReference type="Gene3D" id="1.20.1250.20">
    <property type="entry name" value="MFS general substrate transporter like domains"/>
    <property type="match status" value="1"/>
</dbReference>
<gene>
    <name evidence="6" type="ORF">BI364_03095</name>
</gene>
<evidence type="ECO:0000256" key="4">
    <source>
        <dbReference type="SAM" id="Phobius"/>
    </source>
</evidence>
<feature type="transmembrane region" description="Helical" evidence="4">
    <location>
        <begin position="324"/>
        <end position="344"/>
    </location>
</feature>
<keyword evidence="2 4" id="KW-1133">Transmembrane helix</keyword>
<sequence length="374" mass="39401">MAIATGVTVANIYYAQPLLDTLAKAFDVPIHTAGLIVTVTQLGYAAGLMFLVPLGDMIERRRLVVTVTLLTSVALVGAALAPSIELFFAASLAIGVTSVVVQILVPFAAHLAADHARGRVVGRVMSGLLLGILLARTVSGLMSDAFGWRSMFWLAAGVMLIQAAVLARVLPRDPGKAQVSYPALLRSVLHLLRDEPVLRRRIVYGFCVFASFSALWTALPFLLAAPPFGYSLARIGAFGLLGVAGAMAASFAGHLHDRGYARVATGGFIALVMLAFALMGLFPHALAALVVGIVVLDLGVQGTQILNQSAIYQLSPEARSRLTTAYMTCYFAGGAAGSAGAAYAYSLAGWVGVSWIGATPPLLALLYWLTERRQ</sequence>
<dbReference type="GO" id="GO:0022857">
    <property type="term" value="F:transmembrane transporter activity"/>
    <property type="evidence" value="ECO:0007669"/>
    <property type="project" value="InterPro"/>
</dbReference>
<feature type="transmembrane region" description="Helical" evidence="4">
    <location>
        <begin position="87"/>
        <end position="108"/>
    </location>
</feature>
<dbReference type="PANTHER" id="PTHR42910:SF1">
    <property type="entry name" value="MAJOR FACILITATOR SUPERFAMILY (MFS) PROFILE DOMAIN-CONTAINING PROTEIN"/>
    <property type="match status" value="1"/>
</dbReference>
<accession>A0A1D8IKX5</accession>
<dbReference type="PROSITE" id="PS50850">
    <property type="entry name" value="MFS"/>
    <property type="match status" value="1"/>
</dbReference>
<feature type="domain" description="Major facilitator superfamily (MFS) profile" evidence="5">
    <location>
        <begin position="1"/>
        <end position="374"/>
    </location>
</feature>
<feature type="transmembrane region" description="Helical" evidence="4">
    <location>
        <begin position="202"/>
        <end position="225"/>
    </location>
</feature>
<feature type="transmembrane region" description="Helical" evidence="4">
    <location>
        <begin position="285"/>
        <end position="303"/>
    </location>
</feature>
<reference evidence="7" key="1">
    <citation type="submission" date="2016-09" db="EMBL/GenBank/DDBJ databases">
        <title>Acidihalobacter prosperus F5.</title>
        <authorList>
            <person name="Khaleque H.N."/>
            <person name="Ramsay J.P."/>
            <person name="Kaksonen A.H."/>
            <person name="Boxall N.J."/>
            <person name="Watkin E.L.J."/>
        </authorList>
    </citation>
    <scope>NUCLEOTIDE SEQUENCE [LARGE SCALE GENOMIC DNA]</scope>
    <source>
        <strain evidence="7">F5</strain>
    </source>
</reference>
<name>A0A1D8IKX5_9GAMM</name>
<feature type="transmembrane region" description="Helical" evidence="4">
    <location>
        <begin position="63"/>
        <end position="81"/>
    </location>
</feature>
<keyword evidence="7" id="KW-1185">Reference proteome</keyword>
<dbReference type="CDD" id="cd17324">
    <property type="entry name" value="MFS_NepI_like"/>
    <property type="match status" value="1"/>
</dbReference>
<dbReference type="SUPFAM" id="SSF103473">
    <property type="entry name" value="MFS general substrate transporter"/>
    <property type="match status" value="1"/>
</dbReference>
<keyword evidence="1 4" id="KW-0812">Transmembrane</keyword>
<dbReference type="Pfam" id="PF07690">
    <property type="entry name" value="MFS_1"/>
    <property type="match status" value="1"/>
</dbReference>
<feature type="transmembrane region" description="Helical" evidence="4">
    <location>
        <begin position="350"/>
        <end position="369"/>
    </location>
</feature>
<feature type="transmembrane region" description="Helical" evidence="4">
    <location>
        <begin position="120"/>
        <end position="139"/>
    </location>
</feature>
<feature type="transmembrane region" description="Helical" evidence="4">
    <location>
        <begin position="231"/>
        <end position="252"/>
    </location>
</feature>
<dbReference type="EMBL" id="CP017415">
    <property type="protein sequence ID" value="AOU97122.1"/>
    <property type="molecule type" value="Genomic_DNA"/>
</dbReference>
<proteinExistence type="predicted"/>
<protein>
    <submittedName>
        <fullName evidence="6">Transporter</fullName>
    </submittedName>
</protein>
<evidence type="ECO:0000313" key="7">
    <source>
        <dbReference type="Proteomes" id="UP000095401"/>
    </source>
</evidence>
<feature type="transmembrane region" description="Helical" evidence="4">
    <location>
        <begin position="151"/>
        <end position="170"/>
    </location>
</feature>
<organism evidence="6 7">
    <name type="scientific">Acidihalobacter yilgarnensis</name>
    <dbReference type="NCBI Taxonomy" id="2819280"/>
    <lineage>
        <taxon>Bacteria</taxon>
        <taxon>Pseudomonadati</taxon>
        <taxon>Pseudomonadota</taxon>
        <taxon>Gammaproteobacteria</taxon>
        <taxon>Chromatiales</taxon>
        <taxon>Ectothiorhodospiraceae</taxon>
        <taxon>Acidihalobacter</taxon>
    </lineage>
</organism>
<feature type="transmembrane region" description="Helical" evidence="4">
    <location>
        <begin position="28"/>
        <end position="51"/>
    </location>
</feature>
<dbReference type="AlphaFoldDB" id="A0A1D8IKX5"/>
<dbReference type="InterPro" id="IPR020846">
    <property type="entry name" value="MFS_dom"/>
</dbReference>
<evidence type="ECO:0000259" key="5">
    <source>
        <dbReference type="PROSITE" id="PS50850"/>
    </source>
</evidence>
<evidence type="ECO:0000256" key="1">
    <source>
        <dbReference type="ARBA" id="ARBA00022692"/>
    </source>
</evidence>
<dbReference type="PANTHER" id="PTHR42910">
    <property type="entry name" value="TRANSPORTER SCO4007-RELATED"/>
    <property type="match status" value="1"/>
</dbReference>